<feature type="transmembrane region" description="Helical" evidence="14">
    <location>
        <begin position="88"/>
        <end position="110"/>
    </location>
</feature>
<keyword evidence="12" id="KW-0924">Ammonia transport</keyword>
<dbReference type="GO" id="GO:0000155">
    <property type="term" value="F:phosphorelay sensor kinase activity"/>
    <property type="evidence" value="ECO:0007669"/>
    <property type="project" value="InterPro"/>
</dbReference>
<dbReference type="InterPro" id="IPR035965">
    <property type="entry name" value="PAS-like_dom_sf"/>
</dbReference>
<feature type="transmembrane region" description="Helical" evidence="14">
    <location>
        <begin position="200"/>
        <end position="217"/>
    </location>
</feature>
<dbReference type="Gene3D" id="1.10.3430.10">
    <property type="entry name" value="Ammonium transporter AmtB like domains"/>
    <property type="match status" value="1"/>
</dbReference>
<sequence length="886" mass="97130">MPLSLDSLWVVVSASLVFLMQAGFLCIEAGSTRRKNSINVAIKNIADVGLSIIMFWAFGYGLMFGASVNNWWGFSQFFPEFGQDTWPIIFFLFQAMFCSTAVTIVSGAVAERMTIRGYLLSTLLISGLIYPLFGHWAWNGSAQSIATGWLEQRGFVDFAGSTVVHSLGGWVSLAAVVVIGPRLGRFSRPNFIQQAPSADLPLAFLGALLLWFGWFGFNGGSTFAFNDQVPRILVNTLLAGAAGLTAPLIWSLGIQKRQLPFKAVMNGSLAGLVSITANCHAVSMRHAVIIGAVGGMVMMVMDYVLDQCRIDDAIGAMPVHLGPGIWGTLAVALFADLERLGTGLSRWGQLRVQVAGILSCGLWAFTVALLVLLMLNRYLGLRVSRKHEYLGLNMSEHGARNEFHDLFATMQLHARTGNLERRVQAGALTEVGQISRWYNQVVEALERATAKTQAIITTAVDGILTVDSSTLVIQSTNPAVEKIFGCGWLTVVGRPLSSLIRTDFSLSHEQAFQSLQTFVSQGAQTGQVYDAIGLHKAGRHFPVEITVTVSRIRSEEFLTIMVRDISDRKQSESALIASELEARQTAEQLKRAMEELQRAQAQLLQSEKMAGLGQLVAGIAHEINNPVGFIYGNLEHAMQYVEDLLLVLGHYQAEAIQLSSKAQADIANADLEYVREDFPKLISSMQTGTDRIRDIVQSLRNFARYDESDFKSVDLHEGLDNTLLLLSHRLKAQAKRPAIQVKKEYGTLPKIQCYAGALNQVFFNILTNAIDILRVHSAGEILLKTETQTNWIVVTIADNGAGIPKALQQQIFDPFFTTKAVGKGTGMGLAISHQIVVDKHAGKLECHSVLNQGTIFKVMLPRTLEFLMSEPKGMELSIPESTIPEP</sequence>
<dbReference type="SMART" id="SM00387">
    <property type="entry name" value="HATPase_c"/>
    <property type="match status" value="1"/>
</dbReference>
<dbReference type="Pfam" id="PF13426">
    <property type="entry name" value="PAS_9"/>
    <property type="match status" value="1"/>
</dbReference>
<keyword evidence="17" id="KW-1185">Reference proteome</keyword>
<feature type="transmembrane region" description="Helical" evidence="14">
    <location>
        <begin position="232"/>
        <end position="252"/>
    </location>
</feature>
<dbReference type="InterPro" id="IPR000014">
    <property type="entry name" value="PAS"/>
</dbReference>
<dbReference type="PRINTS" id="PR00344">
    <property type="entry name" value="BCTRLSENSOR"/>
</dbReference>
<comment type="subcellular location">
    <subcellularLocation>
        <location evidence="2">Membrane</location>
        <topology evidence="2">Multi-pass membrane protein</topology>
    </subcellularLocation>
</comment>
<dbReference type="EC" id="2.7.13.3" evidence="4"/>
<evidence type="ECO:0000256" key="2">
    <source>
        <dbReference type="ARBA" id="ARBA00004141"/>
    </source>
</evidence>
<dbReference type="SUPFAM" id="SSF55874">
    <property type="entry name" value="ATPase domain of HSP90 chaperone/DNA topoisomerase II/histidine kinase"/>
    <property type="match status" value="1"/>
</dbReference>
<feature type="coiled-coil region" evidence="13">
    <location>
        <begin position="575"/>
        <end position="609"/>
    </location>
</feature>
<dbReference type="InterPro" id="IPR024041">
    <property type="entry name" value="NH4_transpt_AmtB-like_dom"/>
</dbReference>
<dbReference type="InterPro" id="IPR004358">
    <property type="entry name" value="Sig_transdc_His_kin-like_C"/>
</dbReference>
<reference evidence="16" key="1">
    <citation type="submission" date="2020-11" db="EMBL/GenBank/DDBJ databases">
        <authorList>
            <person name="Konstantinou D."/>
            <person name="Gkelis S."/>
            <person name="Popin R."/>
            <person name="Fewer D."/>
            <person name="Sivonen K."/>
        </authorList>
    </citation>
    <scope>NUCLEOTIDE SEQUENCE</scope>
    <source>
        <strain evidence="16">TAU-MAC 1115</strain>
    </source>
</reference>
<proteinExistence type="inferred from homology"/>
<keyword evidence="5" id="KW-0813">Transport</keyword>
<dbReference type="GO" id="GO:0097272">
    <property type="term" value="P:ammonium homeostasis"/>
    <property type="evidence" value="ECO:0007669"/>
    <property type="project" value="TreeGrafter"/>
</dbReference>
<dbReference type="CDD" id="cd00082">
    <property type="entry name" value="HisKA"/>
    <property type="match status" value="1"/>
</dbReference>
<dbReference type="EMBL" id="JADOES010000015">
    <property type="protein sequence ID" value="MBT9315713.1"/>
    <property type="molecule type" value="Genomic_DNA"/>
</dbReference>
<keyword evidence="8" id="KW-0808">Transferase</keyword>
<evidence type="ECO:0000256" key="4">
    <source>
        <dbReference type="ARBA" id="ARBA00012438"/>
    </source>
</evidence>
<name>A0A947DET1_9CYAN</name>
<dbReference type="Proteomes" id="UP000717364">
    <property type="component" value="Unassembled WGS sequence"/>
</dbReference>
<evidence type="ECO:0000256" key="12">
    <source>
        <dbReference type="ARBA" id="ARBA00023177"/>
    </source>
</evidence>
<dbReference type="Gene3D" id="3.30.565.10">
    <property type="entry name" value="Histidine kinase-like ATPase, C-terminal domain"/>
    <property type="match status" value="1"/>
</dbReference>
<dbReference type="SUPFAM" id="SSF55785">
    <property type="entry name" value="PYP-like sensor domain (PAS domain)"/>
    <property type="match status" value="1"/>
</dbReference>
<comment type="catalytic activity">
    <reaction evidence="1">
        <text>ATP + protein L-histidine = ADP + protein N-phospho-L-histidine.</text>
        <dbReference type="EC" id="2.7.13.3"/>
    </reaction>
</comment>
<keyword evidence="6" id="KW-0597">Phosphoprotein</keyword>
<dbReference type="InterPro" id="IPR029020">
    <property type="entry name" value="Ammonium/urea_transptr"/>
</dbReference>
<evidence type="ECO:0000313" key="16">
    <source>
        <dbReference type="EMBL" id="MBT9315713.1"/>
    </source>
</evidence>
<accession>A0A947DET1</accession>
<evidence type="ECO:0000256" key="10">
    <source>
        <dbReference type="ARBA" id="ARBA00023012"/>
    </source>
</evidence>
<keyword evidence="9 14" id="KW-1133">Transmembrane helix</keyword>
<dbReference type="CDD" id="cd00130">
    <property type="entry name" value="PAS"/>
    <property type="match status" value="1"/>
</dbReference>
<feature type="transmembrane region" description="Helical" evidence="14">
    <location>
        <begin position="158"/>
        <end position="179"/>
    </location>
</feature>
<evidence type="ECO:0000256" key="14">
    <source>
        <dbReference type="SAM" id="Phobius"/>
    </source>
</evidence>
<evidence type="ECO:0000256" key="7">
    <source>
        <dbReference type="ARBA" id="ARBA00022692"/>
    </source>
</evidence>
<reference evidence="16" key="2">
    <citation type="journal article" date="2021" name="Mar. Drugs">
        <title>Genome Reduction and Secondary Metabolism of the Marine Sponge-Associated Cyanobacterium Leptothoe.</title>
        <authorList>
            <person name="Konstantinou D."/>
            <person name="Popin R.V."/>
            <person name="Fewer D.P."/>
            <person name="Sivonen K."/>
            <person name="Gkelis S."/>
        </authorList>
    </citation>
    <scope>NUCLEOTIDE SEQUENCE</scope>
    <source>
        <strain evidence="16">TAU-MAC 1115</strain>
    </source>
</reference>
<keyword evidence="13" id="KW-0175">Coiled coil</keyword>
<keyword evidence="7 14" id="KW-0812">Transmembrane</keyword>
<feature type="transmembrane region" description="Helical" evidence="14">
    <location>
        <begin position="117"/>
        <end position="138"/>
    </location>
</feature>
<evidence type="ECO:0000256" key="5">
    <source>
        <dbReference type="ARBA" id="ARBA00022448"/>
    </source>
</evidence>
<keyword evidence="11 14" id="KW-0472">Membrane</keyword>
<comment type="similarity">
    <text evidence="3">Belongs to the ammonia transporter channel (TC 1.A.11.2) family.</text>
</comment>
<dbReference type="InterPro" id="IPR003661">
    <property type="entry name" value="HisK_dim/P_dom"/>
</dbReference>
<dbReference type="PANTHER" id="PTHR11730:SF6">
    <property type="entry name" value="AMMONIUM TRANSPORTER"/>
    <property type="match status" value="1"/>
</dbReference>
<dbReference type="PROSITE" id="PS50109">
    <property type="entry name" value="HIS_KIN"/>
    <property type="match status" value="1"/>
</dbReference>
<evidence type="ECO:0000256" key="6">
    <source>
        <dbReference type="ARBA" id="ARBA00022553"/>
    </source>
</evidence>
<keyword evidence="8" id="KW-0418">Kinase</keyword>
<dbReference type="NCBIfam" id="TIGR00229">
    <property type="entry name" value="sensory_box"/>
    <property type="match status" value="1"/>
</dbReference>
<evidence type="ECO:0000256" key="11">
    <source>
        <dbReference type="ARBA" id="ARBA00023136"/>
    </source>
</evidence>
<comment type="caution">
    <text evidence="16">The sequence shown here is derived from an EMBL/GenBank/DDBJ whole genome shotgun (WGS) entry which is preliminary data.</text>
</comment>
<dbReference type="InterPro" id="IPR003594">
    <property type="entry name" value="HATPase_dom"/>
</dbReference>
<dbReference type="Gene3D" id="3.30.450.20">
    <property type="entry name" value="PAS domain"/>
    <property type="match status" value="1"/>
</dbReference>
<gene>
    <name evidence="16" type="primary">amt</name>
    <name evidence="16" type="ORF">IXB50_09775</name>
</gene>
<dbReference type="InterPro" id="IPR001905">
    <property type="entry name" value="Ammonium_transpt"/>
</dbReference>
<dbReference type="PANTHER" id="PTHR11730">
    <property type="entry name" value="AMMONIUM TRANSPORTER"/>
    <property type="match status" value="1"/>
</dbReference>
<feature type="transmembrane region" description="Helical" evidence="14">
    <location>
        <begin position="48"/>
        <end position="68"/>
    </location>
</feature>
<dbReference type="InterPro" id="IPR018047">
    <property type="entry name" value="Ammonium_transpt_CS"/>
</dbReference>
<dbReference type="RefSeq" id="WP_215608781.1">
    <property type="nucleotide sequence ID" value="NZ_JADOES010000015.1"/>
</dbReference>
<evidence type="ECO:0000256" key="13">
    <source>
        <dbReference type="SAM" id="Coils"/>
    </source>
</evidence>
<feature type="transmembrane region" description="Helical" evidence="14">
    <location>
        <begin position="6"/>
        <end position="27"/>
    </location>
</feature>
<evidence type="ECO:0000256" key="3">
    <source>
        <dbReference type="ARBA" id="ARBA00005887"/>
    </source>
</evidence>
<feature type="transmembrane region" description="Helical" evidence="14">
    <location>
        <begin position="317"/>
        <end position="335"/>
    </location>
</feature>
<protein>
    <recommendedName>
        <fullName evidence="4">histidine kinase</fullName>
        <ecNumber evidence="4">2.7.13.3</ecNumber>
    </recommendedName>
</protein>
<evidence type="ECO:0000256" key="1">
    <source>
        <dbReference type="ARBA" id="ARBA00000085"/>
    </source>
</evidence>
<dbReference type="GO" id="GO:0016020">
    <property type="term" value="C:membrane"/>
    <property type="evidence" value="ECO:0007669"/>
    <property type="project" value="UniProtKB-SubCell"/>
</dbReference>
<evidence type="ECO:0000256" key="8">
    <source>
        <dbReference type="ARBA" id="ARBA00022777"/>
    </source>
</evidence>
<dbReference type="SMART" id="SM00388">
    <property type="entry name" value="HisKA"/>
    <property type="match status" value="1"/>
</dbReference>
<dbReference type="Gene3D" id="1.10.287.130">
    <property type="match status" value="1"/>
</dbReference>
<dbReference type="AlphaFoldDB" id="A0A947DET1"/>
<dbReference type="NCBIfam" id="TIGR00836">
    <property type="entry name" value="amt"/>
    <property type="match status" value="1"/>
</dbReference>
<keyword evidence="10" id="KW-0902">Two-component regulatory system</keyword>
<dbReference type="Pfam" id="PF00909">
    <property type="entry name" value="Ammonium_transp"/>
    <property type="match status" value="1"/>
</dbReference>
<dbReference type="InterPro" id="IPR036097">
    <property type="entry name" value="HisK_dim/P_sf"/>
</dbReference>
<feature type="transmembrane region" description="Helical" evidence="14">
    <location>
        <begin position="355"/>
        <end position="375"/>
    </location>
</feature>
<organism evidence="16 17">
    <name type="scientific">Leptothoe spongobia TAU-MAC 1115</name>
    <dbReference type="NCBI Taxonomy" id="1967444"/>
    <lineage>
        <taxon>Bacteria</taxon>
        <taxon>Bacillati</taxon>
        <taxon>Cyanobacteriota</taxon>
        <taxon>Cyanophyceae</taxon>
        <taxon>Nodosilineales</taxon>
        <taxon>Cymatolegaceae</taxon>
        <taxon>Leptothoe</taxon>
        <taxon>Leptothoe spongobia</taxon>
    </lineage>
</organism>
<dbReference type="SUPFAM" id="SSF47384">
    <property type="entry name" value="Homodimeric domain of signal transducing histidine kinase"/>
    <property type="match status" value="1"/>
</dbReference>
<dbReference type="Pfam" id="PF02518">
    <property type="entry name" value="HATPase_c"/>
    <property type="match status" value="1"/>
</dbReference>
<dbReference type="InterPro" id="IPR036890">
    <property type="entry name" value="HATPase_C_sf"/>
</dbReference>
<evidence type="ECO:0000256" key="9">
    <source>
        <dbReference type="ARBA" id="ARBA00022989"/>
    </source>
</evidence>
<feature type="domain" description="Histidine kinase" evidence="15">
    <location>
        <begin position="618"/>
        <end position="864"/>
    </location>
</feature>
<dbReference type="GO" id="GO:0008519">
    <property type="term" value="F:ammonium channel activity"/>
    <property type="evidence" value="ECO:0007669"/>
    <property type="project" value="InterPro"/>
</dbReference>
<dbReference type="InterPro" id="IPR005467">
    <property type="entry name" value="His_kinase_dom"/>
</dbReference>
<evidence type="ECO:0000313" key="17">
    <source>
        <dbReference type="Proteomes" id="UP000717364"/>
    </source>
</evidence>
<feature type="transmembrane region" description="Helical" evidence="14">
    <location>
        <begin position="283"/>
        <end position="305"/>
    </location>
</feature>
<dbReference type="SUPFAM" id="SSF111352">
    <property type="entry name" value="Ammonium transporter"/>
    <property type="match status" value="1"/>
</dbReference>
<evidence type="ECO:0000259" key="15">
    <source>
        <dbReference type="PROSITE" id="PS50109"/>
    </source>
</evidence>
<dbReference type="PROSITE" id="PS01219">
    <property type="entry name" value="AMMONIUM_TRANSP"/>
    <property type="match status" value="1"/>
</dbReference>
<dbReference type="SMART" id="SM00091">
    <property type="entry name" value="PAS"/>
    <property type="match status" value="1"/>
</dbReference>